<dbReference type="RefSeq" id="WP_379875695.1">
    <property type="nucleotide sequence ID" value="NZ_JBHUIP010000005.1"/>
</dbReference>
<dbReference type="Proteomes" id="UP001597295">
    <property type="component" value="Unassembled WGS sequence"/>
</dbReference>
<evidence type="ECO:0000256" key="1">
    <source>
        <dbReference type="SAM" id="Phobius"/>
    </source>
</evidence>
<reference evidence="4" key="1">
    <citation type="journal article" date="2019" name="Int. J. Syst. Evol. Microbiol.">
        <title>The Global Catalogue of Microorganisms (GCM) 10K type strain sequencing project: providing services to taxonomists for standard genome sequencing and annotation.</title>
        <authorList>
            <consortium name="The Broad Institute Genomics Platform"/>
            <consortium name="The Broad Institute Genome Sequencing Center for Infectious Disease"/>
            <person name="Wu L."/>
            <person name="Ma J."/>
        </authorList>
    </citation>
    <scope>NUCLEOTIDE SEQUENCE [LARGE SCALE GENOMIC DNA]</scope>
    <source>
        <strain evidence="4">CGMCC 1.19062</strain>
    </source>
</reference>
<proteinExistence type="predicted"/>
<keyword evidence="1" id="KW-0472">Membrane</keyword>
<dbReference type="InterPro" id="IPR029151">
    <property type="entry name" value="Sensor-like_sf"/>
</dbReference>
<evidence type="ECO:0000313" key="4">
    <source>
        <dbReference type="Proteomes" id="UP001597295"/>
    </source>
</evidence>
<protein>
    <submittedName>
        <fullName evidence="3">Cache domain-containing protein</fullName>
    </submittedName>
</protein>
<gene>
    <name evidence="3" type="ORF">ACFSM5_07495</name>
</gene>
<dbReference type="Pfam" id="PF14827">
    <property type="entry name" value="dCache_3"/>
    <property type="match status" value="1"/>
</dbReference>
<feature type="transmembrane region" description="Helical" evidence="1">
    <location>
        <begin position="297"/>
        <end position="323"/>
    </location>
</feature>
<keyword evidence="4" id="KW-1185">Reference proteome</keyword>
<dbReference type="InterPro" id="IPR029150">
    <property type="entry name" value="dCache_3"/>
</dbReference>
<sequence>MKFSKSAPAILITSIIVVVATISIISNIISHRMAASFEEGTFAMMSEIVQSKLREAENKAIASAEIIAAMPDVKRAFAAHDKAALVAATKDAYTIQEEKYGISQAQFHLAPATSFLRVHNPDRPAEDLSKYRQIVLEVNRTGAIRKGIEVTTSGIGIFGTLPMTDETGKATGSFEMALEFGPLLDETKKAYGFEMGLYIEESILRDTATSLKAEFYSDQNRVGKFIKFHATHEALMRTLVTSDTINITDEATYLREAGDTPYGVLLQPVYNYAGKQIGVLAIAKNFSDTRSADGQAMILQALLGFISVVLLIGIVLMVVRGLLLRPLQALTARMEAGESTEDLATVSTEVQQIADYYEQRRPTKGRDTEGAA</sequence>
<keyword evidence="1" id="KW-1133">Transmembrane helix</keyword>
<organism evidence="3 4">
    <name type="scientific">Lacibacterium aquatile</name>
    <dbReference type="NCBI Taxonomy" id="1168082"/>
    <lineage>
        <taxon>Bacteria</taxon>
        <taxon>Pseudomonadati</taxon>
        <taxon>Pseudomonadota</taxon>
        <taxon>Alphaproteobacteria</taxon>
        <taxon>Rhodospirillales</taxon>
        <taxon>Rhodospirillaceae</taxon>
    </lineage>
</organism>
<name>A0ABW5DQA4_9PROT</name>
<feature type="domain" description="Double Cache" evidence="2">
    <location>
        <begin position="57"/>
        <end position="287"/>
    </location>
</feature>
<keyword evidence="1" id="KW-0812">Transmembrane</keyword>
<dbReference type="EMBL" id="JBHUIP010000005">
    <property type="protein sequence ID" value="MFD2262728.1"/>
    <property type="molecule type" value="Genomic_DNA"/>
</dbReference>
<feature type="transmembrane region" description="Helical" evidence="1">
    <location>
        <begin position="7"/>
        <end position="29"/>
    </location>
</feature>
<evidence type="ECO:0000313" key="3">
    <source>
        <dbReference type="EMBL" id="MFD2262728.1"/>
    </source>
</evidence>
<evidence type="ECO:0000259" key="2">
    <source>
        <dbReference type="Pfam" id="PF14827"/>
    </source>
</evidence>
<comment type="caution">
    <text evidence="3">The sequence shown here is derived from an EMBL/GenBank/DDBJ whole genome shotgun (WGS) entry which is preliminary data.</text>
</comment>
<accession>A0ABW5DQA4</accession>
<dbReference type="SUPFAM" id="SSF103190">
    <property type="entry name" value="Sensory domain-like"/>
    <property type="match status" value="1"/>
</dbReference>